<organism evidence="2 3">
    <name type="scientific">Dreissena polymorpha</name>
    <name type="common">Zebra mussel</name>
    <name type="synonym">Mytilus polymorpha</name>
    <dbReference type="NCBI Taxonomy" id="45954"/>
    <lineage>
        <taxon>Eukaryota</taxon>
        <taxon>Metazoa</taxon>
        <taxon>Spiralia</taxon>
        <taxon>Lophotrochozoa</taxon>
        <taxon>Mollusca</taxon>
        <taxon>Bivalvia</taxon>
        <taxon>Autobranchia</taxon>
        <taxon>Heteroconchia</taxon>
        <taxon>Euheterodonta</taxon>
        <taxon>Imparidentia</taxon>
        <taxon>Neoheterodontei</taxon>
        <taxon>Myida</taxon>
        <taxon>Dreissenoidea</taxon>
        <taxon>Dreissenidae</taxon>
        <taxon>Dreissena</taxon>
    </lineage>
</organism>
<reference evidence="2" key="1">
    <citation type="journal article" date="2019" name="bioRxiv">
        <title>The Genome of the Zebra Mussel, Dreissena polymorpha: A Resource for Invasive Species Research.</title>
        <authorList>
            <person name="McCartney M.A."/>
            <person name="Auch B."/>
            <person name="Kono T."/>
            <person name="Mallez S."/>
            <person name="Zhang Y."/>
            <person name="Obille A."/>
            <person name="Becker A."/>
            <person name="Abrahante J.E."/>
            <person name="Garbe J."/>
            <person name="Badalamenti J.P."/>
            <person name="Herman A."/>
            <person name="Mangelson H."/>
            <person name="Liachko I."/>
            <person name="Sullivan S."/>
            <person name="Sone E.D."/>
            <person name="Koren S."/>
            <person name="Silverstein K.A.T."/>
            <person name="Beckman K.B."/>
            <person name="Gohl D.M."/>
        </authorList>
    </citation>
    <scope>NUCLEOTIDE SEQUENCE</scope>
    <source>
        <strain evidence="2">Duluth1</strain>
        <tissue evidence="2">Whole animal</tissue>
    </source>
</reference>
<gene>
    <name evidence="2" type="ORF">DPMN_044849</name>
</gene>
<name>A0A9D4I0U7_DREPO</name>
<comment type="caution">
    <text evidence="2">The sequence shown here is derived from an EMBL/GenBank/DDBJ whole genome shotgun (WGS) entry which is preliminary data.</text>
</comment>
<reference evidence="2" key="2">
    <citation type="submission" date="2020-11" db="EMBL/GenBank/DDBJ databases">
        <authorList>
            <person name="McCartney M.A."/>
            <person name="Auch B."/>
            <person name="Kono T."/>
            <person name="Mallez S."/>
            <person name="Becker A."/>
            <person name="Gohl D.M."/>
            <person name="Silverstein K.A.T."/>
            <person name="Koren S."/>
            <person name="Bechman K.B."/>
            <person name="Herman A."/>
            <person name="Abrahante J.E."/>
            <person name="Garbe J."/>
        </authorList>
    </citation>
    <scope>NUCLEOTIDE SEQUENCE</scope>
    <source>
        <strain evidence="2">Duluth1</strain>
        <tissue evidence="2">Whole animal</tissue>
    </source>
</reference>
<accession>A0A9D4I0U7</accession>
<dbReference type="EMBL" id="JAIWYP010000011">
    <property type="protein sequence ID" value="KAH3738221.1"/>
    <property type="molecule type" value="Genomic_DNA"/>
</dbReference>
<feature type="region of interest" description="Disordered" evidence="1">
    <location>
        <begin position="1"/>
        <end position="63"/>
    </location>
</feature>
<sequence length="63" mass="7265">MYYPGSDSRGKNEEFESENITRTEQIEENNDIHFREKIIDRKSSASEEKGKMSTPESGGPFHL</sequence>
<feature type="compositionally biased region" description="Basic and acidic residues" evidence="1">
    <location>
        <begin position="8"/>
        <end position="51"/>
    </location>
</feature>
<keyword evidence="3" id="KW-1185">Reference proteome</keyword>
<proteinExistence type="predicted"/>
<evidence type="ECO:0000313" key="3">
    <source>
        <dbReference type="Proteomes" id="UP000828390"/>
    </source>
</evidence>
<dbReference type="Proteomes" id="UP000828390">
    <property type="component" value="Unassembled WGS sequence"/>
</dbReference>
<evidence type="ECO:0000313" key="2">
    <source>
        <dbReference type="EMBL" id="KAH3738221.1"/>
    </source>
</evidence>
<dbReference type="AlphaFoldDB" id="A0A9D4I0U7"/>
<protein>
    <submittedName>
        <fullName evidence="2">Uncharacterized protein</fullName>
    </submittedName>
</protein>
<evidence type="ECO:0000256" key="1">
    <source>
        <dbReference type="SAM" id="MobiDB-lite"/>
    </source>
</evidence>